<keyword evidence="2" id="KW-0472">Membrane</keyword>
<feature type="region of interest" description="Disordered" evidence="1">
    <location>
        <begin position="1059"/>
        <end position="1091"/>
    </location>
</feature>
<feature type="transmembrane region" description="Helical" evidence="2">
    <location>
        <begin position="519"/>
        <end position="540"/>
    </location>
</feature>
<feature type="transmembrane region" description="Helical" evidence="2">
    <location>
        <begin position="181"/>
        <end position="201"/>
    </location>
</feature>
<feature type="region of interest" description="Disordered" evidence="1">
    <location>
        <begin position="235"/>
        <end position="275"/>
    </location>
</feature>
<evidence type="ECO:0000313" key="5">
    <source>
        <dbReference type="Proteomes" id="UP001527925"/>
    </source>
</evidence>
<feature type="region of interest" description="Disordered" evidence="1">
    <location>
        <begin position="908"/>
        <end position="929"/>
    </location>
</feature>
<keyword evidence="2" id="KW-0812">Transmembrane</keyword>
<feature type="signal peptide" evidence="3">
    <location>
        <begin position="1"/>
        <end position="18"/>
    </location>
</feature>
<feature type="chain" id="PRO_5046382289" evidence="3">
    <location>
        <begin position="19"/>
        <end position="1586"/>
    </location>
</feature>
<evidence type="ECO:0000256" key="1">
    <source>
        <dbReference type="SAM" id="MobiDB-lite"/>
    </source>
</evidence>
<dbReference type="EMBL" id="JADGIZ020000051">
    <property type="protein sequence ID" value="KAL2913122.1"/>
    <property type="molecule type" value="Genomic_DNA"/>
</dbReference>
<gene>
    <name evidence="4" type="ORF">HK105_207359</name>
</gene>
<accession>A0ABR4N0S8</accession>
<feature type="region of interest" description="Disordered" evidence="1">
    <location>
        <begin position="104"/>
        <end position="147"/>
    </location>
</feature>
<comment type="caution">
    <text evidence="4">The sequence shown here is derived from an EMBL/GenBank/DDBJ whole genome shotgun (WGS) entry which is preliminary data.</text>
</comment>
<feature type="compositionally biased region" description="Basic and acidic residues" evidence="1">
    <location>
        <begin position="127"/>
        <end position="147"/>
    </location>
</feature>
<dbReference type="Proteomes" id="UP001527925">
    <property type="component" value="Unassembled WGS sequence"/>
</dbReference>
<reference evidence="4 5" key="1">
    <citation type="submission" date="2023-09" db="EMBL/GenBank/DDBJ databases">
        <title>Pangenome analysis of Batrachochytrium dendrobatidis and related Chytrids.</title>
        <authorList>
            <person name="Yacoub M.N."/>
            <person name="Stajich J.E."/>
            <person name="James T.Y."/>
        </authorList>
    </citation>
    <scope>NUCLEOTIDE SEQUENCE [LARGE SCALE GENOMIC DNA]</scope>
    <source>
        <strain evidence="4 5">JEL0888</strain>
    </source>
</reference>
<name>A0ABR4N0S8_9FUNG</name>
<keyword evidence="5" id="KW-1185">Reference proteome</keyword>
<keyword evidence="3" id="KW-0732">Signal</keyword>
<feature type="compositionally biased region" description="Basic residues" evidence="1">
    <location>
        <begin position="243"/>
        <end position="252"/>
    </location>
</feature>
<sequence>MFFRLLVLLLAALVRVMDIVLDPWIQLPPLLAPLGTDRPLVSACADDPSGCALSIYHGPARSSQPQGWHERVGLALQDAVAAAASFHAALAAVAPASQALARVPADSGTAPPAQAAWCRPRTPRHSRWAEDSRRAEAPPRDPPLDSDDKISMTASALFVRLRAIMELVGADKELRKVFDALMFHAYVVIFICLLKALLLLFELLSRIFVTVASWRGRIQADAEAKAEADANVDKPKSRWCMNRAKRSQKAKQPHPNDKNAKATIPSNSCEAHPGTTASMHELNVAARPSIFEIAPMNGNNTRPQSLSAAGNQPACSLDEIFGLAGSRNINTDGVSAALINNLAKATLSVEHLCMDAAQAPSNRRVLMRAVISLHTQATLARANAAETSASIPQIDDEINTPLDDDLAESHIGGEVGVAEVAVEQPLMANNTGVIQAWSIPVSVLNVVPALNIASALVSTIDAEHLLVADSTGVIQAASIPVSALISMAVFNIAAALEDIIDAERLLVADCTSVIQTGTILGSALISAPVLSIAAALKNIIDTERLLVADGTSIILADSIPVSALISMAVFNIAAALEDIIDAERLLVADGTGAIQAWSIPVSALISMAVFNIAAALKNIIDAENLFVADGTGVIQAGCIPTSVPFSASMPSILTALGASTATENEMHAAQVRPPAAIQLIDNVVAMDDNPTLFESKPMIRQIDTIVGENAADHTPSFTKASTETAMPIATASLCVDQQVSIVADSVTKLSDGKARETVADGEPKHNSLLATRPADVQMVAKQAVQESHAMVSKHGNNGQLDNHGKPDAVKARTMEDATAAMPTVAQHAEHIEFDYADVPMIENEDMELVDGDSTDSDGDNGDEPRVGALACVLDSPSAIDATHSPKTCVAAEREPCRMPVLSAAVELESNETSTSDAASDPGLKECHRGKAAPSDFTIQDAKAELEMKPRDEERILGIEAIVASEVDASGVPSLPIRASETHKIELVECWSYNDTIKLLRAAIKIFKVKLVKFPTTFSTVVRRRAARSTASHKVFMPRVGGMLFHEAFTLLVGAMSPNNIRNGPNKPQSGSNITGVQTDTSKPSHSPLRRAARHGAGAKFERWLQDPVGFAFDYLRPAFTLLIVGFNPKDADKPAEPLLRDFKEYNDPLARNRLMDVPSDPAFEEAMADAYHEYHEFVACCLARLCVNLLDDPTRPRMPRVFLDGSIRGYFQLAERHQGRTREVEKYLDKLKLAILAATASLRPFLHNSTIPLSARLQVFSSAVLGVAGYCLELIGGNRSRLAPLQTPINRALRELLKLPRHTPVAAMLAELSLDSIDTLAIRARIRLFRKANSLATPLKALIAPRNIFFSRRLVWSRGSARLHRRFVGLTWFPDDWAARELLPRMHERRMLVSPARATASYRDHQFAATAGFFRSPMFDASLSNGVRYLIAARCNAIWSTSRAVAARLLRNGHPFVGRQCPICRTPLGAFSPVGHLITACTDPRIQAYRDTIGFSREFFVLLWQHAHEVAGLLPAPDVNSLDLSILVLGGTLCGGATLGNDWLAGFSQMGTVVAPPAGRVVHFLQRTMWSYSSSLWAYHRNAAGQ</sequence>
<organism evidence="4 5">
    <name type="scientific">Polyrhizophydium stewartii</name>
    <dbReference type="NCBI Taxonomy" id="2732419"/>
    <lineage>
        <taxon>Eukaryota</taxon>
        <taxon>Fungi</taxon>
        <taxon>Fungi incertae sedis</taxon>
        <taxon>Chytridiomycota</taxon>
        <taxon>Chytridiomycota incertae sedis</taxon>
        <taxon>Chytridiomycetes</taxon>
        <taxon>Rhizophydiales</taxon>
        <taxon>Rhizophydiales incertae sedis</taxon>
        <taxon>Polyrhizophydium</taxon>
    </lineage>
</organism>
<evidence type="ECO:0000256" key="3">
    <source>
        <dbReference type="SAM" id="SignalP"/>
    </source>
</evidence>
<feature type="compositionally biased region" description="Polar residues" evidence="1">
    <location>
        <begin position="1059"/>
        <end position="1084"/>
    </location>
</feature>
<protein>
    <submittedName>
        <fullName evidence="4">Uncharacterized protein</fullName>
    </submittedName>
</protein>
<feature type="transmembrane region" description="Helical" evidence="2">
    <location>
        <begin position="552"/>
        <end position="574"/>
    </location>
</feature>
<feature type="transmembrane region" description="Helical" evidence="2">
    <location>
        <begin position="594"/>
        <end position="616"/>
    </location>
</feature>
<evidence type="ECO:0000313" key="4">
    <source>
        <dbReference type="EMBL" id="KAL2913122.1"/>
    </source>
</evidence>
<keyword evidence="2" id="KW-1133">Transmembrane helix</keyword>
<evidence type="ECO:0000256" key="2">
    <source>
        <dbReference type="SAM" id="Phobius"/>
    </source>
</evidence>
<proteinExistence type="predicted"/>